<dbReference type="AlphaFoldDB" id="A0AAN9QM14"/>
<keyword evidence="1" id="KW-0812">Transmembrane</keyword>
<feature type="transmembrane region" description="Helical" evidence="1">
    <location>
        <begin position="49"/>
        <end position="70"/>
    </location>
</feature>
<keyword evidence="1" id="KW-0472">Membrane</keyword>
<organism evidence="2 3">
    <name type="scientific">Phaseolus coccineus</name>
    <name type="common">Scarlet runner bean</name>
    <name type="synonym">Phaseolus multiflorus</name>
    <dbReference type="NCBI Taxonomy" id="3886"/>
    <lineage>
        <taxon>Eukaryota</taxon>
        <taxon>Viridiplantae</taxon>
        <taxon>Streptophyta</taxon>
        <taxon>Embryophyta</taxon>
        <taxon>Tracheophyta</taxon>
        <taxon>Spermatophyta</taxon>
        <taxon>Magnoliopsida</taxon>
        <taxon>eudicotyledons</taxon>
        <taxon>Gunneridae</taxon>
        <taxon>Pentapetalae</taxon>
        <taxon>rosids</taxon>
        <taxon>fabids</taxon>
        <taxon>Fabales</taxon>
        <taxon>Fabaceae</taxon>
        <taxon>Papilionoideae</taxon>
        <taxon>50 kb inversion clade</taxon>
        <taxon>NPAAA clade</taxon>
        <taxon>indigoferoid/millettioid clade</taxon>
        <taxon>Phaseoleae</taxon>
        <taxon>Phaseolus</taxon>
    </lineage>
</organism>
<sequence length="101" mass="11475">MTMKLNGQQSSRPVALLALASLDKWVVVFFCSLTLYLSGFFWFDAVSKGWIVGFLLPELALTLVEHAFVWKPRVVSDFVKKPISISKTPIWWVWLGRSIAS</sequence>
<gene>
    <name evidence="2" type="ORF">VNO80_25561</name>
</gene>
<keyword evidence="1" id="KW-1133">Transmembrane helix</keyword>
<reference evidence="2 3" key="1">
    <citation type="submission" date="2024-01" db="EMBL/GenBank/DDBJ databases">
        <title>The genomes of 5 underutilized Papilionoideae crops provide insights into root nodulation and disease resistanc.</title>
        <authorList>
            <person name="Jiang F."/>
        </authorList>
    </citation>
    <scope>NUCLEOTIDE SEQUENCE [LARGE SCALE GENOMIC DNA]</scope>
    <source>
        <strain evidence="2">JINMINGXINNONG_FW02</strain>
        <tissue evidence="2">Leaves</tissue>
    </source>
</reference>
<feature type="transmembrane region" description="Helical" evidence="1">
    <location>
        <begin position="21"/>
        <end position="43"/>
    </location>
</feature>
<evidence type="ECO:0000313" key="2">
    <source>
        <dbReference type="EMBL" id="KAK7342605.1"/>
    </source>
</evidence>
<dbReference type="EMBL" id="JAYMYR010000009">
    <property type="protein sequence ID" value="KAK7342605.1"/>
    <property type="molecule type" value="Genomic_DNA"/>
</dbReference>
<evidence type="ECO:0000313" key="3">
    <source>
        <dbReference type="Proteomes" id="UP001374584"/>
    </source>
</evidence>
<evidence type="ECO:0000256" key="1">
    <source>
        <dbReference type="SAM" id="Phobius"/>
    </source>
</evidence>
<protein>
    <submittedName>
        <fullName evidence="2">Uncharacterized protein</fullName>
    </submittedName>
</protein>
<keyword evidence="3" id="KW-1185">Reference proteome</keyword>
<comment type="caution">
    <text evidence="2">The sequence shown here is derived from an EMBL/GenBank/DDBJ whole genome shotgun (WGS) entry which is preliminary data.</text>
</comment>
<accession>A0AAN9QM14</accession>
<name>A0AAN9QM14_PHACN</name>
<dbReference type="Proteomes" id="UP001374584">
    <property type="component" value="Unassembled WGS sequence"/>
</dbReference>
<proteinExistence type="predicted"/>